<dbReference type="EMBL" id="CP093367">
    <property type="protein sequence ID" value="UQS82950.1"/>
    <property type="molecule type" value="Genomic_DNA"/>
</dbReference>
<evidence type="ECO:0008006" key="5">
    <source>
        <dbReference type="Google" id="ProtNLM"/>
    </source>
</evidence>
<dbReference type="RefSeq" id="WP_249513698.1">
    <property type="nucleotide sequence ID" value="NZ_CP093366.1"/>
</dbReference>
<dbReference type="Proteomes" id="UP000831495">
    <property type="component" value="Chromosome"/>
</dbReference>
<protein>
    <recommendedName>
        <fullName evidence="5">Glycosyltransferase</fullName>
    </recommendedName>
</protein>
<dbReference type="EMBL" id="CP093366">
    <property type="protein sequence ID" value="UQS81437.1"/>
    <property type="molecule type" value="Genomic_DNA"/>
</dbReference>
<accession>A0ABY4PBH4</accession>
<reference evidence="3" key="1">
    <citation type="journal article" date="2022" name="Int. J. Syst. Evol. Microbiol.">
        <title>Apilactobacillus apisilvae sp. nov., Nicolia spurrieriana gen. nov. sp. nov., Bombilactobacillus folatiphilus sp. nov. and Bombilactobacillus thymidiniphilus sp. nov., four new lactic acid bacterial isolates from stingless bees Tetragonula carbonaria and Austroplebeia australis.</title>
        <authorList>
            <person name="Oliphant S.A."/>
            <person name="Watson-Haigh N.S."/>
            <person name="Sumby K.M."/>
            <person name="Gardner J."/>
            <person name="Groom S."/>
            <person name="Jiranek V."/>
        </authorList>
    </citation>
    <scope>NUCLEOTIDE SEQUENCE</scope>
    <source>
        <strain evidence="3">SG4_D2</strain>
        <plasmid evidence="3 4">p1unnamed</plasmid>
    </source>
</reference>
<keyword evidence="4" id="KW-1185">Reference proteome</keyword>
<organism evidence="3 4">
    <name type="scientific">Bombilactobacillus folatiphilus</name>
    <dbReference type="NCBI Taxonomy" id="2923362"/>
    <lineage>
        <taxon>Bacteria</taxon>
        <taxon>Bacillati</taxon>
        <taxon>Bacillota</taxon>
        <taxon>Bacilli</taxon>
        <taxon>Lactobacillales</taxon>
        <taxon>Lactobacillaceae</taxon>
        <taxon>Bombilactobacillus</taxon>
    </lineage>
</organism>
<dbReference type="Proteomes" id="UP000831495">
    <property type="component" value="Plasmid p1unnamed"/>
</dbReference>
<evidence type="ECO:0000313" key="4">
    <source>
        <dbReference type="Proteomes" id="UP000831495"/>
    </source>
</evidence>
<geneLocation type="plasmid" evidence="3 4">
    <name>p1unnamed</name>
</geneLocation>
<evidence type="ECO:0000313" key="1">
    <source>
        <dbReference type="EMBL" id="UQS81437.1"/>
    </source>
</evidence>
<sequence length="90" mass="10588">MNQDLAEKADLLVIGLFQDFTENKILELLNFADQKDINIYFLLGRDMSSLSWLVAKQFLRKKNVQQLPNGLFSHKKMNSYQDQTSWQILH</sequence>
<evidence type="ECO:0000313" key="2">
    <source>
        <dbReference type="EMBL" id="UQS82830.1"/>
    </source>
</evidence>
<keyword evidence="3" id="KW-0614">Plasmid</keyword>
<proteinExistence type="predicted"/>
<gene>
    <name evidence="2" type="ORF">MOO45_04095</name>
    <name evidence="1" type="ORF">MOO45_04200</name>
    <name evidence="3" type="ORF">MOO45_08065</name>
</gene>
<name>A0ABY4PBH4_9LACO</name>
<evidence type="ECO:0000313" key="3">
    <source>
        <dbReference type="EMBL" id="UQS82950.1"/>
    </source>
</evidence>
<dbReference type="EMBL" id="CP093366">
    <property type="protein sequence ID" value="UQS82830.1"/>
    <property type="molecule type" value="Genomic_DNA"/>
</dbReference>